<gene>
    <name evidence="1" type="ORF">N479_07200</name>
</gene>
<dbReference type="Proteomes" id="UP000033434">
    <property type="component" value="Unassembled WGS sequence"/>
</dbReference>
<organism evidence="1 2">
    <name type="scientific">Pseudoalteromonas luteoviolacea S4054</name>
    <dbReference type="NCBI Taxonomy" id="1129367"/>
    <lineage>
        <taxon>Bacteria</taxon>
        <taxon>Pseudomonadati</taxon>
        <taxon>Pseudomonadota</taxon>
        <taxon>Gammaproteobacteria</taxon>
        <taxon>Alteromonadales</taxon>
        <taxon>Pseudoalteromonadaceae</taxon>
        <taxon>Pseudoalteromonas</taxon>
    </lineage>
</organism>
<proteinExistence type="predicted"/>
<dbReference type="AlphaFoldDB" id="A0A0F6AGG5"/>
<dbReference type="RefSeq" id="WP_046354881.1">
    <property type="nucleotide sequence ID" value="NZ_AUXW01000090.1"/>
</dbReference>
<dbReference type="InterPro" id="IPR010495">
    <property type="entry name" value="HasA_haem-bd"/>
</dbReference>
<dbReference type="Pfam" id="PF06438">
    <property type="entry name" value="HasA"/>
    <property type="match status" value="1"/>
</dbReference>
<sequence>MSIQVTYSANYTFSNLNDFFTDATRFFKNTDYNENIGSFAGAENPNPTVDLGFWGLFGTFSGTQYVQEGQVGTESLGFIIQAADGSYVDYTFFAGPSHTMYGEIASISFGRGLTQNANGEYSFAEDLVSFDGLDTIGLNAGFDATGGVIGRHEGTNTTHNIVDGLKDSEFTYFTDLLTQQGIDLTLNDTIGTVGVAGLADFDLVA</sequence>
<name>A0A0F6AGG5_9GAMM</name>
<evidence type="ECO:0000313" key="1">
    <source>
        <dbReference type="EMBL" id="KKE84876.1"/>
    </source>
</evidence>
<dbReference type="PATRIC" id="fig|1129367.4.peg.1080"/>
<dbReference type="EMBL" id="AUXW01000090">
    <property type="protein sequence ID" value="KKE84876.1"/>
    <property type="molecule type" value="Genomic_DNA"/>
</dbReference>
<accession>A0A0F6AGG5</accession>
<evidence type="ECO:0008006" key="3">
    <source>
        <dbReference type="Google" id="ProtNLM"/>
    </source>
</evidence>
<dbReference type="SUPFAM" id="SSF54621">
    <property type="entry name" value="Heme-binding protein A (HasA)"/>
    <property type="match status" value="1"/>
</dbReference>
<dbReference type="InterPro" id="IPR036912">
    <property type="entry name" value="HasA_haem-bd_sf"/>
</dbReference>
<comment type="caution">
    <text evidence="1">The sequence shown here is derived from an EMBL/GenBank/DDBJ whole genome shotgun (WGS) entry which is preliminary data.</text>
</comment>
<reference evidence="1 2" key="1">
    <citation type="journal article" date="2015" name="BMC Genomics">
        <title>Genome mining reveals unlocked bioactive potential of marine Gram-negative bacteria.</title>
        <authorList>
            <person name="Machado H."/>
            <person name="Sonnenschein E.C."/>
            <person name="Melchiorsen J."/>
            <person name="Gram L."/>
        </authorList>
    </citation>
    <scope>NUCLEOTIDE SEQUENCE [LARGE SCALE GENOMIC DNA]</scope>
    <source>
        <strain evidence="1 2">S4054</strain>
    </source>
</reference>
<evidence type="ECO:0000313" key="2">
    <source>
        <dbReference type="Proteomes" id="UP000033434"/>
    </source>
</evidence>
<protein>
    <recommendedName>
        <fullName evidence="3">Heme acquisition protein HasA</fullName>
    </recommendedName>
</protein>
<dbReference type="Gene3D" id="3.30.1500.10">
    <property type="entry name" value="Haem-binding HasA"/>
    <property type="match status" value="1"/>
</dbReference>